<name>A0A1F5K0H6_9BACT</name>
<organism evidence="2 3">
    <name type="scientific">Candidatus Daviesbacteria bacterium RIFCSPHIGHO2_12_FULL_43_11</name>
    <dbReference type="NCBI Taxonomy" id="1797780"/>
    <lineage>
        <taxon>Bacteria</taxon>
        <taxon>Candidatus Daviesiibacteriota</taxon>
    </lineage>
</organism>
<evidence type="ECO:0000313" key="3">
    <source>
        <dbReference type="Proteomes" id="UP000176405"/>
    </source>
</evidence>
<feature type="transmembrane region" description="Helical" evidence="1">
    <location>
        <begin position="223"/>
        <end position="244"/>
    </location>
</feature>
<keyword evidence="1" id="KW-0812">Transmembrane</keyword>
<feature type="transmembrane region" description="Helical" evidence="1">
    <location>
        <begin position="172"/>
        <end position="188"/>
    </location>
</feature>
<feature type="transmembrane region" description="Helical" evidence="1">
    <location>
        <begin position="85"/>
        <end position="114"/>
    </location>
</feature>
<dbReference type="Proteomes" id="UP000176405">
    <property type="component" value="Unassembled WGS sequence"/>
</dbReference>
<evidence type="ECO:0008006" key="4">
    <source>
        <dbReference type="Google" id="ProtNLM"/>
    </source>
</evidence>
<dbReference type="AlphaFoldDB" id="A0A1F5K0H6"/>
<keyword evidence="1" id="KW-1133">Transmembrane helix</keyword>
<feature type="transmembrane region" description="Helical" evidence="1">
    <location>
        <begin position="294"/>
        <end position="312"/>
    </location>
</feature>
<dbReference type="PANTHER" id="PTHR38454:SF1">
    <property type="entry name" value="INTEGRAL MEMBRANE PROTEIN"/>
    <property type="match status" value="1"/>
</dbReference>
<feature type="transmembrane region" description="Helical" evidence="1">
    <location>
        <begin position="121"/>
        <end position="139"/>
    </location>
</feature>
<feature type="transmembrane region" description="Helical" evidence="1">
    <location>
        <begin position="386"/>
        <end position="406"/>
    </location>
</feature>
<gene>
    <name evidence="2" type="ORF">A3E45_05015</name>
</gene>
<feature type="transmembrane region" description="Helical" evidence="1">
    <location>
        <begin position="194"/>
        <end position="211"/>
    </location>
</feature>
<evidence type="ECO:0000313" key="2">
    <source>
        <dbReference type="EMBL" id="OGE34315.1"/>
    </source>
</evidence>
<sequence length="651" mass="74484">MKSVKAKVAVILFFSSLLLYLPILFNPDLLLGRHNDLQEFFWPIFYYTKYHLLNDQGLPLWLNLIFSGTPLLPDPQSFLFYLPNIIFYLLPIPIAFIISLFIHTFWGSLGVYWISKQSFKFSIPISIFTAILFIFSPRLSGYLEAGHFGLAVSFAWIPFVALSVLKITKTKSLIWPVIFGISLTQVYFTHSVTFIITATAASLFFAVILVLTTKKDTWLKNLLLFLLGAIITFGLSAITLLPQLEWTPSTTRSLLLENPDIYPKWTSAWEFLQYIFLPWSGGITSLWGIDTEKWLSLGLLPSAIALFGFWHLKKAQKIFLLITTFIITLISLNNSSPLRSFLQSQDWLALIRVATRAWFIPTFAVIFLTGLGIEHLFKRKRINKKLIILLAVLAAGELLAISWFRITKPIPTLTKSAPLEIYEFLSNDKDQFRVFCVDRCIPQQKAAEENLELVDGYSTLQQKNYYKHMWQLSGAYWNIYTLSLPPIGTYTFEKAQPDAESLGLYSTKYVISPYELTDTDFKAEKTFNNYTIYRNNLYKSRAYFRAPDAPQAPILIYTPNHIRVDTSSKPSTQLILSEVYSSGWKAYLNGVDPMKIQETPNSLRQIDLKSDTEFVDFYYEPESFKAGIVITGLTLILLVTFSVIKAQKTLA</sequence>
<feature type="transmembrane region" description="Helical" evidence="1">
    <location>
        <begin position="7"/>
        <end position="25"/>
    </location>
</feature>
<feature type="transmembrane region" description="Helical" evidence="1">
    <location>
        <begin position="145"/>
        <end position="165"/>
    </location>
</feature>
<reference evidence="2 3" key="1">
    <citation type="journal article" date="2016" name="Nat. Commun.">
        <title>Thousands of microbial genomes shed light on interconnected biogeochemical processes in an aquifer system.</title>
        <authorList>
            <person name="Anantharaman K."/>
            <person name="Brown C.T."/>
            <person name="Hug L.A."/>
            <person name="Sharon I."/>
            <person name="Castelle C.J."/>
            <person name="Probst A.J."/>
            <person name="Thomas B.C."/>
            <person name="Singh A."/>
            <person name="Wilkins M.J."/>
            <person name="Karaoz U."/>
            <person name="Brodie E.L."/>
            <person name="Williams K.H."/>
            <person name="Hubbard S.S."/>
            <person name="Banfield J.F."/>
        </authorList>
    </citation>
    <scope>NUCLEOTIDE SEQUENCE [LARGE SCALE GENOMIC DNA]</scope>
</reference>
<dbReference type="EMBL" id="MFDH01000037">
    <property type="protein sequence ID" value="OGE34315.1"/>
    <property type="molecule type" value="Genomic_DNA"/>
</dbReference>
<feature type="transmembrane region" description="Helical" evidence="1">
    <location>
        <begin position="319"/>
        <end position="338"/>
    </location>
</feature>
<feature type="transmembrane region" description="Helical" evidence="1">
    <location>
        <begin position="624"/>
        <end position="644"/>
    </location>
</feature>
<keyword evidence="1" id="KW-0472">Membrane</keyword>
<accession>A0A1F5K0H6</accession>
<dbReference type="STRING" id="1797780.A3E45_05015"/>
<comment type="caution">
    <text evidence="2">The sequence shown here is derived from an EMBL/GenBank/DDBJ whole genome shotgun (WGS) entry which is preliminary data.</text>
</comment>
<protein>
    <recommendedName>
        <fullName evidence="4">Membrane protein 6-pyruvoyl-tetrahydropterin synthase-related domain-containing protein</fullName>
    </recommendedName>
</protein>
<proteinExistence type="predicted"/>
<feature type="transmembrane region" description="Helical" evidence="1">
    <location>
        <begin position="358"/>
        <end position="377"/>
    </location>
</feature>
<dbReference type="InterPro" id="IPR018580">
    <property type="entry name" value="Uncharacterised_YfhO"/>
</dbReference>
<dbReference type="PANTHER" id="PTHR38454">
    <property type="entry name" value="INTEGRAL MEMBRANE PROTEIN-RELATED"/>
    <property type="match status" value="1"/>
</dbReference>
<evidence type="ECO:0000256" key="1">
    <source>
        <dbReference type="SAM" id="Phobius"/>
    </source>
</evidence>